<evidence type="ECO:0000256" key="1">
    <source>
        <dbReference type="ARBA" id="ARBA00004167"/>
    </source>
</evidence>
<evidence type="ECO:0000256" key="7">
    <source>
        <dbReference type="ARBA" id="ARBA00023136"/>
    </source>
</evidence>
<comment type="similarity">
    <text evidence="2 8">Belongs to the glycosyltransferase 92 family.</text>
</comment>
<feature type="transmembrane region" description="Helical" evidence="8">
    <location>
        <begin position="12"/>
        <end position="32"/>
    </location>
</feature>
<proteinExistence type="inferred from homology"/>
<dbReference type="PANTHER" id="PTHR21461">
    <property type="entry name" value="GLYCOSYLTRANSFERASE FAMILY 92 PROTEIN"/>
    <property type="match status" value="1"/>
</dbReference>
<dbReference type="GO" id="GO:0016757">
    <property type="term" value="F:glycosyltransferase activity"/>
    <property type="evidence" value="ECO:0007669"/>
    <property type="project" value="UniProtKB-UniRule"/>
</dbReference>
<evidence type="ECO:0000313" key="9">
    <source>
        <dbReference type="EMBL" id="KAG7164854.1"/>
    </source>
</evidence>
<organism evidence="9 10">
    <name type="scientific">Homarus americanus</name>
    <name type="common">American lobster</name>
    <dbReference type="NCBI Taxonomy" id="6706"/>
    <lineage>
        <taxon>Eukaryota</taxon>
        <taxon>Metazoa</taxon>
        <taxon>Ecdysozoa</taxon>
        <taxon>Arthropoda</taxon>
        <taxon>Crustacea</taxon>
        <taxon>Multicrustacea</taxon>
        <taxon>Malacostraca</taxon>
        <taxon>Eumalacostraca</taxon>
        <taxon>Eucarida</taxon>
        <taxon>Decapoda</taxon>
        <taxon>Pleocyemata</taxon>
        <taxon>Astacidea</taxon>
        <taxon>Nephropoidea</taxon>
        <taxon>Nephropidae</taxon>
        <taxon>Homarus</taxon>
    </lineage>
</organism>
<gene>
    <name evidence="9" type="ORF">Hamer_G017246</name>
</gene>
<keyword evidence="6 8" id="KW-1133">Transmembrane helix</keyword>
<dbReference type="InterPro" id="IPR008166">
    <property type="entry name" value="Glyco_transf_92"/>
</dbReference>
<dbReference type="Pfam" id="PF01697">
    <property type="entry name" value="Glyco_transf_92"/>
    <property type="match status" value="1"/>
</dbReference>
<name>A0A8J5MVS4_HOMAM</name>
<protein>
    <recommendedName>
        <fullName evidence="8">Glycosyltransferase family 92 protein</fullName>
        <ecNumber evidence="8">2.4.1.-</ecNumber>
    </recommendedName>
</protein>
<dbReference type="EC" id="2.4.1.-" evidence="8"/>
<sequence length="538" mass="62680">MFVFLRRMITYTYMRNIFLGVMMVVVVMLISVEHSGVLAPTNPYYTSSSRNTIDDHSYDNQSSDYQTRDEGLNLAMDDEMITPHQGKTSSGIPSCQCKMRIFNGGRQIVRHLDLMISWLNKTTKEQLANTHPNFPVDFLYQMSMKPSCHLLPSPLNIEWRNMHWQEAMINGTKIYLYSAFYDPMPGRQPCVRVLGVTRATHPPPCWCQLWFSQQGPPVVSSVTSYDYLDWQYRNSGRQMTFLFTCPLPAKVRHLQPAAVSLVHQPCHPATTLLQRLVEWLEFLRAEGFGRVFLYATDVHPNITKVLNYYKKEGFIHLTDYSYPPPYINEPSIRRLWTEVERKKMFAQENIYFTDCLLRHMHQYRFIAHFDPDEIPILPHHDNFIHFLHHLLTGPEQTKARRKTGKRPASYSLSWKYFYEDLESQSESAKLPEYLWALRHSRWVVRDTTKSKKKPLYDMDIARAGFSHGVILCTTGQCRFTGKYNIPDSVAYLGHFREGATCGQRCKSASSTREEVFLHRYREPVSKAVTSVLKALELI</sequence>
<evidence type="ECO:0000256" key="6">
    <source>
        <dbReference type="ARBA" id="ARBA00022989"/>
    </source>
</evidence>
<evidence type="ECO:0000313" key="10">
    <source>
        <dbReference type="Proteomes" id="UP000747542"/>
    </source>
</evidence>
<dbReference type="GO" id="GO:0005737">
    <property type="term" value="C:cytoplasm"/>
    <property type="evidence" value="ECO:0007669"/>
    <property type="project" value="TreeGrafter"/>
</dbReference>
<keyword evidence="7 8" id="KW-0472">Membrane</keyword>
<dbReference type="AlphaFoldDB" id="A0A8J5MVS4"/>
<comment type="subcellular location">
    <subcellularLocation>
        <location evidence="1">Membrane</location>
        <topology evidence="1">Single-pass membrane protein</topology>
    </subcellularLocation>
</comment>
<evidence type="ECO:0000256" key="3">
    <source>
        <dbReference type="ARBA" id="ARBA00022676"/>
    </source>
</evidence>
<evidence type="ECO:0000256" key="5">
    <source>
        <dbReference type="ARBA" id="ARBA00022692"/>
    </source>
</evidence>
<reference evidence="9" key="1">
    <citation type="journal article" date="2021" name="Sci. Adv.">
        <title>The American lobster genome reveals insights on longevity, neural, and immune adaptations.</title>
        <authorList>
            <person name="Polinski J.M."/>
            <person name="Zimin A.V."/>
            <person name="Clark K.F."/>
            <person name="Kohn A.B."/>
            <person name="Sadowski N."/>
            <person name="Timp W."/>
            <person name="Ptitsyn A."/>
            <person name="Khanna P."/>
            <person name="Romanova D.Y."/>
            <person name="Williams P."/>
            <person name="Greenwood S.J."/>
            <person name="Moroz L.L."/>
            <person name="Walt D.R."/>
            <person name="Bodnar A.G."/>
        </authorList>
    </citation>
    <scope>NUCLEOTIDE SEQUENCE</scope>
    <source>
        <strain evidence="9">GMGI-L3</strain>
    </source>
</reference>
<evidence type="ECO:0000256" key="2">
    <source>
        <dbReference type="ARBA" id="ARBA00007647"/>
    </source>
</evidence>
<accession>A0A8J5MVS4</accession>
<keyword evidence="5 8" id="KW-0812">Transmembrane</keyword>
<evidence type="ECO:0000256" key="4">
    <source>
        <dbReference type="ARBA" id="ARBA00022679"/>
    </source>
</evidence>
<evidence type="ECO:0000256" key="8">
    <source>
        <dbReference type="RuleBase" id="RU366017"/>
    </source>
</evidence>
<comment type="caution">
    <text evidence="9">The sequence shown here is derived from an EMBL/GenBank/DDBJ whole genome shotgun (WGS) entry which is preliminary data.</text>
</comment>
<dbReference type="GO" id="GO:0016020">
    <property type="term" value="C:membrane"/>
    <property type="evidence" value="ECO:0007669"/>
    <property type="project" value="UniProtKB-SubCell"/>
</dbReference>
<keyword evidence="10" id="KW-1185">Reference proteome</keyword>
<dbReference type="Proteomes" id="UP000747542">
    <property type="component" value="Unassembled WGS sequence"/>
</dbReference>
<keyword evidence="3 8" id="KW-0328">Glycosyltransferase</keyword>
<dbReference type="EMBL" id="JAHLQT010024908">
    <property type="protein sequence ID" value="KAG7164854.1"/>
    <property type="molecule type" value="Genomic_DNA"/>
</dbReference>
<keyword evidence="4 8" id="KW-0808">Transferase</keyword>
<dbReference type="PANTHER" id="PTHR21461:SF83">
    <property type="entry name" value="GLYCOSYLTRANSFERASE FAMILY 92 PROTEIN"/>
    <property type="match status" value="1"/>
</dbReference>